<evidence type="ECO:0000256" key="1">
    <source>
        <dbReference type="ARBA" id="ARBA00010613"/>
    </source>
</evidence>
<evidence type="ECO:0000313" key="3">
    <source>
        <dbReference type="EMBL" id="MBJ7598835.1"/>
    </source>
</evidence>
<dbReference type="GO" id="GO:0016787">
    <property type="term" value="F:hydrolase activity"/>
    <property type="evidence" value="ECO:0007669"/>
    <property type="project" value="UniProtKB-KW"/>
</dbReference>
<dbReference type="PANTHER" id="PTHR23088">
    <property type="entry name" value="NITRILASE-RELATED"/>
    <property type="match status" value="1"/>
</dbReference>
<reference evidence="3" key="1">
    <citation type="submission" date="2020-10" db="EMBL/GenBank/DDBJ databases">
        <title>Ca. Dormibacterota MAGs.</title>
        <authorList>
            <person name="Montgomery K."/>
        </authorList>
    </citation>
    <scope>NUCLEOTIDE SEQUENCE [LARGE SCALE GENOMIC DNA]</scope>
    <source>
        <strain evidence="3">SC8812_S17_10</strain>
    </source>
</reference>
<feature type="domain" description="CN hydrolase" evidence="2">
    <location>
        <begin position="1"/>
        <end position="239"/>
    </location>
</feature>
<keyword evidence="4" id="KW-1185">Reference proteome</keyword>
<dbReference type="InterPro" id="IPR001110">
    <property type="entry name" value="UPF0012_CS"/>
</dbReference>
<comment type="similarity">
    <text evidence="1">Belongs to the carbon-nitrogen hydrolase superfamily. NIT1/NIT2 family.</text>
</comment>
<dbReference type="EMBL" id="JAEKNR010000130">
    <property type="protein sequence ID" value="MBJ7598835.1"/>
    <property type="molecule type" value="Genomic_DNA"/>
</dbReference>
<evidence type="ECO:0000259" key="2">
    <source>
        <dbReference type="PROSITE" id="PS50263"/>
    </source>
</evidence>
<dbReference type="AlphaFoldDB" id="A0A934N382"/>
<dbReference type="CDD" id="cd07581">
    <property type="entry name" value="nitrilase_3"/>
    <property type="match status" value="1"/>
</dbReference>
<protein>
    <submittedName>
        <fullName evidence="3">Carbon-nitrogen hydrolase family protein</fullName>
    </submittedName>
</protein>
<sequence length="268" mass="28673">MRIALGQFNASLDKNANLARMAAMAGEARAAAAELVLFPEGAMVSFEPVRSLAQDAEPLDGPFVAGLAQAARANRVAVVAGLFESIPGSDRVYNTVVAVGSGGELIGSYHKIHLFDAFGYRESERIEAGAGDTLGFRLGGLNFGVETCYDVRFPELSSQLAAQGADVILLPAAWVFGLLKESHWEILVRARAIENTLYVAAAGQVGKGYSGSSMLVDPMGVAVASAGETEQLIIGEVERERVEAVRRKLPSRDHVRPDVYRRWALVAR</sequence>
<dbReference type="Proteomes" id="UP000612893">
    <property type="component" value="Unassembled WGS sequence"/>
</dbReference>
<keyword evidence="3" id="KW-0378">Hydrolase</keyword>
<dbReference type="PANTHER" id="PTHR23088:SF27">
    <property type="entry name" value="DEAMINATED GLUTATHIONE AMIDASE"/>
    <property type="match status" value="1"/>
</dbReference>
<accession>A0A934N382</accession>
<dbReference type="PROSITE" id="PS50263">
    <property type="entry name" value="CN_HYDROLASE"/>
    <property type="match status" value="1"/>
</dbReference>
<organism evidence="3 4">
    <name type="scientific">Candidatus Nephthysia bennettiae</name>
    <dbReference type="NCBI Taxonomy" id="3127016"/>
    <lineage>
        <taxon>Bacteria</taxon>
        <taxon>Bacillati</taxon>
        <taxon>Candidatus Dormiibacterota</taxon>
        <taxon>Candidatus Dormibacteria</taxon>
        <taxon>Candidatus Dormibacterales</taxon>
        <taxon>Candidatus Dormibacteraceae</taxon>
        <taxon>Candidatus Nephthysia</taxon>
    </lineage>
</organism>
<dbReference type="InterPro" id="IPR036526">
    <property type="entry name" value="C-N_Hydrolase_sf"/>
</dbReference>
<gene>
    <name evidence="3" type="ORF">JF922_12230</name>
</gene>
<dbReference type="RefSeq" id="WP_338202044.1">
    <property type="nucleotide sequence ID" value="NZ_JAEKNR010000130.1"/>
</dbReference>
<dbReference type="InterPro" id="IPR003010">
    <property type="entry name" value="C-N_Hydrolase"/>
</dbReference>
<dbReference type="Pfam" id="PF00795">
    <property type="entry name" value="CN_hydrolase"/>
    <property type="match status" value="1"/>
</dbReference>
<dbReference type="Gene3D" id="3.60.110.10">
    <property type="entry name" value="Carbon-nitrogen hydrolase"/>
    <property type="match status" value="1"/>
</dbReference>
<comment type="caution">
    <text evidence="3">The sequence shown here is derived from an EMBL/GenBank/DDBJ whole genome shotgun (WGS) entry which is preliminary data.</text>
</comment>
<name>A0A934N382_9BACT</name>
<dbReference type="SUPFAM" id="SSF56317">
    <property type="entry name" value="Carbon-nitrogen hydrolase"/>
    <property type="match status" value="1"/>
</dbReference>
<dbReference type="PROSITE" id="PS01227">
    <property type="entry name" value="UPF0012"/>
    <property type="match status" value="1"/>
</dbReference>
<proteinExistence type="inferred from homology"/>
<evidence type="ECO:0000313" key="4">
    <source>
        <dbReference type="Proteomes" id="UP000612893"/>
    </source>
</evidence>